<gene>
    <name evidence="1" type="ORF">SAMN04488078_101093</name>
</gene>
<proteinExistence type="predicted"/>
<dbReference type="OrthoDB" id="7869846at2"/>
<organism evidence="1 2">
    <name type="scientific">Antarctobacter heliothermus</name>
    <dbReference type="NCBI Taxonomy" id="74033"/>
    <lineage>
        <taxon>Bacteria</taxon>
        <taxon>Pseudomonadati</taxon>
        <taxon>Pseudomonadota</taxon>
        <taxon>Alphaproteobacteria</taxon>
        <taxon>Rhodobacterales</taxon>
        <taxon>Roseobacteraceae</taxon>
        <taxon>Antarctobacter</taxon>
    </lineage>
</organism>
<name>A0A239DF31_9RHOB</name>
<dbReference type="EMBL" id="FZON01000010">
    <property type="protein sequence ID" value="SNS30960.1"/>
    <property type="molecule type" value="Genomic_DNA"/>
</dbReference>
<evidence type="ECO:0000313" key="1">
    <source>
        <dbReference type="EMBL" id="SNS30960.1"/>
    </source>
</evidence>
<protein>
    <submittedName>
        <fullName evidence="1">Uncharacterized protein</fullName>
    </submittedName>
</protein>
<dbReference type="AlphaFoldDB" id="A0A239DF31"/>
<dbReference type="Proteomes" id="UP000198440">
    <property type="component" value="Unassembled WGS sequence"/>
</dbReference>
<sequence length="80" mass="8661">MIERIESAAGTARVEMQADGSGHYRYVLPVWIAAAPEDEGALGDGVWMIEEVSGLYGWRGPCLNDAKRALRLQDAPGVES</sequence>
<accession>A0A239DF31</accession>
<evidence type="ECO:0000313" key="2">
    <source>
        <dbReference type="Proteomes" id="UP000198440"/>
    </source>
</evidence>
<reference evidence="1 2" key="1">
    <citation type="submission" date="2017-06" db="EMBL/GenBank/DDBJ databases">
        <authorList>
            <person name="Kim H.J."/>
            <person name="Triplett B.A."/>
        </authorList>
    </citation>
    <scope>NUCLEOTIDE SEQUENCE [LARGE SCALE GENOMIC DNA]</scope>
    <source>
        <strain evidence="1 2">DSM 11445</strain>
    </source>
</reference>